<dbReference type="SUPFAM" id="SSF50891">
    <property type="entry name" value="Cyclophilin-like"/>
    <property type="match status" value="1"/>
</dbReference>
<dbReference type="Proteomes" id="UP000254575">
    <property type="component" value="Unassembled WGS sequence"/>
</dbReference>
<sequence length="163" mass="18176">MIRFHTNKGIIDIELDFEQAPKTAQNFQQYVEEGFYNGVIFHRVIPNFMIQGGGMEPGLKEKATRPSIENEADNGLKNDRGTIAMARTQDPHSASAQFFINLKDNDFLNHSDKSLQGWGYAVFGKVVAGMDVVDAIATVKTGRMGYHSDVPTEDIIIERAEVL</sequence>
<evidence type="ECO:0000256" key="1">
    <source>
        <dbReference type="ARBA" id="ARBA00002388"/>
    </source>
</evidence>
<dbReference type="GO" id="GO:0006457">
    <property type="term" value="P:protein folding"/>
    <property type="evidence" value="ECO:0007669"/>
    <property type="project" value="InterPro"/>
</dbReference>
<evidence type="ECO:0000256" key="2">
    <source>
        <dbReference type="ARBA" id="ARBA00004496"/>
    </source>
</evidence>
<dbReference type="PRINTS" id="PR00153">
    <property type="entry name" value="CSAPPISMRASE"/>
</dbReference>
<evidence type="ECO:0000256" key="5">
    <source>
        <dbReference type="ARBA" id="ARBA00023110"/>
    </source>
</evidence>
<keyword evidence="5 7" id="KW-0697">Rotamase</keyword>
<evidence type="ECO:0000313" key="9">
    <source>
        <dbReference type="EMBL" id="SUO92397.1"/>
    </source>
</evidence>
<dbReference type="PIRSF" id="PIRSF001467">
    <property type="entry name" value="Peptidylpro_ismrse"/>
    <property type="match status" value="1"/>
</dbReference>
<dbReference type="InterPro" id="IPR044665">
    <property type="entry name" value="E_coli_cyclophilin_A-like"/>
</dbReference>
<comment type="subcellular location">
    <subcellularLocation>
        <location evidence="2">Cytoplasm</location>
    </subcellularLocation>
</comment>
<evidence type="ECO:0000313" key="10">
    <source>
        <dbReference type="Proteomes" id="UP000254575"/>
    </source>
</evidence>
<gene>
    <name evidence="9" type="primary">ppiB_1</name>
    <name evidence="9" type="ORF">NCTC10717_00529</name>
</gene>
<keyword evidence="4" id="KW-0963">Cytoplasm</keyword>
<dbReference type="InterPro" id="IPR024936">
    <property type="entry name" value="Cyclophilin-type_PPIase"/>
</dbReference>
<dbReference type="Gene3D" id="2.40.100.10">
    <property type="entry name" value="Cyclophilin-like"/>
    <property type="match status" value="1"/>
</dbReference>
<dbReference type="Pfam" id="PF00160">
    <property type="entry name" value="Pro_isomerase"/>
    <property type="match status" value="1"/>
</dbReference>
<evidence type="ECO:0000256" key="3">
    <source>
        <dbReference type="ARBA" id="ARBA00007365"/>
    </source>
</evidence>
<accession>A0A380MKT3</accession>
<evidence type="ECO:0000256" key="4">
    <source>
        <dbReference type="ARBA" id="ARBA00022490"/>
    </source>
</evidence>
<comment type="similarity">
    <text evidence="3 7">Belongs to the cyclophilin-type PPIase family.</text>
</comment>
<evidence type="ECO:0000259" key="8">
    <source>
        <dbReference type="PROSITE" id="PS50072"/>
    </source>
</evidence>
<evidence type="ECO:0000256" key="7">
    <source>
        <dbReference type="RuleBase" id="RU363019"/>
    </source>
</evidence>
<dbReference type="OrthoDB" id="9807797at2"/>
<organism evidence="9 10">
    <name type="scientific">Suttonella indologenes</name>
    <dbReference type="NCBI Taxonomy" id="13276"/>
    <lineage>
        <taxon>Bacteria</taxon>
        <taxon>Pseudomonadati</taxon>
        <taxon>Pseudomonadota</taxon>
        <taxon>Gammaproteobacteria</taxon>
        <taxon>Cardiobacteriales</taxon>
        <taxon>Cardiobacteriaceae</taxon>
        <taxon>Suttonella</taxon>
    </lineage>
</organism>
<dbReference type="RefSeq" id="WP_115217818.1">
    <property type="nucleotide sequence ID" value="NZ_UHIA01000003.1"/>
</dbReference>
<protein>
    <recommendedName>
        <fullName evidence="7">Peptidyl-prolyl cis-trans isomerase</fullName>
        <shortName evidence="7">PPIase</shortName>
        <ecNumber evidence="7">5.2.1.8</ecNumber>
    </recommendedName>
</protein>
<dbReference type="EMBL" id="UHIA01000003">
    <property type="protein sequence ID" value="SUO92397.1"/>
    <property type="molecule type" value="Genomic_DNA"/>
</dbReference>
<dbReference type="GO" id="GO:0005737">
    <property type="term" value="C:cytoplasm"/>
    <property type="evidence" value="ECO:0007669"/>
    <property type="project" value="UniProtKB-SubCell"/>
</dbReference>
<dbReference type="AlphaFoldDB" id="A0A380MKT3"/>
<keyword evidence="10" id="KW-1185">Reference proteome</keyword>
<dbReference type="GO" id="GO:0003755">
    <property type="term" value="F:peptidyl-prolyl cis-trans isomerase activity"/>
    <property type="evidence" value="ECO:0007669"/>
    <property type="project" value="UniProtKB-UniRule"/>
</dbReference>
<reference evidence="9 10" key="1">
    <citation type="submission" date="2018-06" db="EMBL/GenBank/DDBJ databases">
        <authorList>
            <consortium name="Pathogen Informatics"/>
            <person name="Doyle S."/>
        </authorList>
    </citation>
    <scope>NUCLEOTIDE SEQUENCE [LARGE SCALE GENOMIC DNA]</scope>
    <source>
        <strain evidence="9 10">NCTC10717</strain>
    </source>
</reference>
<name>A0A380MKT3_9GAMM</name>
<proteinExistence type="inferred from homology"/>
<feature type="domain" description="PPIase cyclophilin-type" evidence="8">
    <location>
        <begin position="1"/>
        <end position="162"/>
    </location>
</feature>
<keyword evidence="6 7" id="KW-0413">Isomerase</keyword>
<evidence type="ECO:0000256" key="6">
    <source>
        <dbReference type="ARBA" id="ARBA00023235"/>
    </source>
</evidence>
<dbReference type="InterPro" id="IPR002130">
    <property type="entry name" value="Cyclophilin-type_PPIase_dom"/>
</dbReference>
<dbReference type="InterPro" id="IPR020892">
    <property type="entry name" value="Cyclophilin-type_PPIase_CS"/>
</dbReference>
<dbReference type="PROSITE" id="PS50072">
    <property type="entry name" value="CSA_PPIASE_2"/>
    <property type="match status" value="1"/>
</dbReference>
<dbReference type="InterPro" id="IPR029000">
    <property type="entry name" value="Cyclophilin-like_dom_sf"/>
</dbReference>
<dbReference type="CDD" id="cd01920">
    <property type="entry name" value="cyclophilin_EcCYP_like"/>
    <property type="match status" value="1"/>
</dbReference>
<comment type="catalytic activity">
    <reaction evidence="7">
        <text>[protein]-peptidylproline (omega=180) = [protein]-peptidylproline (omega=0)</text>
        <dbReference type="Rhea" id="RHEA:16237"/>
        <dbReference type="Rhea" id="RHEA-COMP:10747"/>
        <dbReference type="Rhea" id="RHEA-COMP:10748"/>
        <dbReference type="ChEBI" id="CHEBI:83833"/>
        <dbReference type="ChEBI" id="CHEBI:83834"/>
        <dbReference type="EC" id="5.2.1.8"/>
    </reaction>
</comment>
<comment type="function">
    <text evidence="1 7">PPIases accelerate the folding of proteins. It catalyzes the cis-trans isomerization of proline imidic peptide bonds in oligopeptides.</text>
</comment>
<dbReference type="PROSITE" id="PS00170">
    <property type="entry name" value="CSA_PPIASE_1"/>
    <property type="match status" value="1"/>
</dbReference>
<dbReference type="EC" id="5.2.1.8" evidence="7"/>
<dbReference type="PANTHER" id="PTHR43246">
    <property type="entry name" value="PEPTIDYL-PROLYL CIS-TRANS ISOMERASE CYP38, CHLOROPLASTIC"/>
    <property type="match status" value="1"/>
</dbReference>
<dbReference type="FunFam" id="2.40.100.10:FF:000004">
    <property type="entry name" value="Peptidyl-prolyl cis-trans isomerase"/>
    <property type="match status" value="1"/>
</dbReference>